<evidence type="ECO:0000256" key="2">
    <source>
        <dbReference type="SAM" id="SignalP"/>
    </source>
</evidence>
<dbReference type="Pfam" id="PF03217">
    <property type="entry name" value="SlpA"/>
    <property type="match status" value="1"/>
</dbReference>
<feature type="compositionally biased region" description="Low complexity" evidence="1">
    <location>
        <begin position="34"/>
        <end position="51"/>
    </location>
</feature>
<dbReference type="PANTHER" id="PTHR37806">
    <property type="entry name" value="LMO0724 PROTEIN"/>
    <property type="match status" value="1"/>
</dbReference>
<reference evidence="5 6" key="1">
    <citation type="submission" date="2018-10" db="EMBL/GenBank/DDBJ databases">
        <title>Lactobacillus sp. R7 and Lactobacillus sp. R19 isolated from fermented mustard green product of Taiwan.</title>
        <authorList>
            <person name="Lin S.-T."/>
        </authorList>
    </citation>
    <scope>NUCLEOTIDE SEQUENCE [LARGE SCALE GENOMIC DNA]</scope>
    <source>
        <strain evidence="5 6">BCRC 81127</strain>
    </source>
</reference>
<dbReference type="PANTHER" id="PTHR37806:SF1">
    <property type="entry name" value="PEPTIDASE C39-LIKE DOMAIN-CONTAINING PROTEIN"/>
    <property type="match status" value="1"/>
</dbReference>
<feature type="domain" description="Peptidase C39-like" evidence="4">
    <location>
        <begin position="271"/>
        <end position="399"/>
    </location>
</feature>
<dbReference type="InterPro" id="IPR039564">
    <property type="entry name" value="Peptidase_C39-like"/>
</dbReference>
<dbReference type="Proteomes" id="UP000298021">
    <property type="component" value="Unassembled WGS sequence"/>
</dbReference>
<name>A0A4Z0JNR3_9LACO</name>
<evidence type="ECO:0000259" key="3">
    <source>
        <dbReference type="Pfam" id="PF03217"/>
    </source>
</evidence>
<dbReference type="InterPro" id="IPR024968">
    <property type="entry name" value="SlpA_C_lactobacillus"/>
</dbReference>
<feature type="signal peptide" evidence="2">
    <location>
        <begin position="1"/>
        <end position="26"/>
    </location>
</feature>
<comment type="caution">
    <text evidence="5">The sequence shown here is derived from an EMBL/GenBank/DDBJ whole genome shotgun (WGS) entry which is preliminary data.</text>
</comment>
<evidence type="ECO:0000259" key="4">
    <source>
        <dbReference type="Pfam" id="PF13529"/>
    </source>
</evidence>
<evidence type="ECO:0000256" key="1">
    <source>
        <dbReference type="SAM" id="MobiDB-lite"/>
    </source>
</evidence>
<keyword evidence="6" id="KW-1185">Reference proteome</keyword>
<feature type="chain" id="PRO_5021461355" description="Peptidase C39-like domain-containing protein" evidence="2">
    <location>
        <begin position="27"/>
        <end position="425"/>
    </location>
</feature>
<feature type="domain" description="S-layer protein C-terminal" evidence="3">
    <location>
        <begin position="135"/>
        <end position="180"/>
    </location>
</feature>
<dbReference type="PROSITE" id="PS51257">
    <property type="entry name" value="PROKAR_LIPOPROTEIN"/>
    <property type="match status" value="1"/>
</dbReference>
<sequence>MGIKKQLLFATLFASSCLLSTTVVKADTTNVQEETQPTQQVQQPVSQATQTKTTSGDAVESSSKTETDQTQSVQANKQNGTQNSVSTQADSQAQTTAENTQVEQNATTQATQVQNSYQDTAVNGVFTIGNQTVTLYDNNGNLITNRRLMANTAWRADYRRVNNANNKQYYRVATTEYVDATTGTYKDYAQPYSGVVTVVYKKGASVHDFQGFGDKAVYLGNNLPTGSSWKVNSKAQFGGKNWYQVGKDTWLPQDYVVESSGQYKEANWLSGVPLISQRPELPNGCEITAVTMMLQYAGAKVNKMQMAREMPRSGDPNYGYIGQPWDGTGITIFPSALMSLVEKYAGSAKDLTGQTFNAVKYQINIGHPVVTWNTLHGFPYHALVVTGYDKNYVYYNDCWTNQTTQMGINQFINNWNTQRRRAISY</sequence>
<feature type="region of interest" description="Disordered" evidence="1">
    <location>
        <begin position="34"/>
        <end position="105"/>
    </location>
</feature>
<dbReference type="RefSeq" id="WP_135372321.1">
    <property type="nucleotide sequence ID" value="NZ_RKLY01000011.1"/>
</dbReference>
<organism evidence="5 6">
    <name type="scientific">Companilactobacillus suantsaicola</name>
    <dbReference type="NCBI Taxonomy" id="2487723"/>
    <lineage>
        <taxon>Bacteria</taxon>
        <taxon>Bacillati</taxon>
        <taxon>Bacillota</taxon>
        <taxon>Bacilli</taxon>
        <taxon>Lactobacillales</taxon>
        <taxon>Lactobacillaceae</taxon>
        <taxon>Companilactobacillus</taxon>
    </lineage>
</organism>
<protein>
    <recommendedName>
        <fullName evidence="7">Peptidase C39-like domain-containing protein</fullName>
    </recommendedName>
</protein>
<accession>A0A4Z0JNR3</accession>
<feature type="compositionally biased region" description="Polar residues" evidence="1">
    <location>
        <begin position="52"/>
        <end position="97"/>
    </location>
</feature>
<dbReference type="EMBL" id="RKLY01000011">
    <property type="protein sequence ID" value="TGD23514.1"/>
    <property type="molecule type" value="Genomic_DNA"/>
</dbReference>
<proteinExistence type="predicted"/>
<dbReference type="AlphaFoldDB" id="A0A4Z0JNR3"/>
<evidence type="ECO:0000313" key="6">
    <source>
        <dbReference type="Proteomes" id="UP000298021"/>
    </source>
</evidence>
<evidence type="ECO:0008006" key="7">
    <source>
        <dbReference type="Google" id="ProtNLM"/>
    </source>
</evidence>
<dbReference type="OrthoDB" id="1164310at2"/>
<dbReference type="Pfam" id="PF13529">
    <property type="entry name" value="Peptidase_C39_2"/>
    <property type="match status" value="1"/>
</dbReference>
<dbReference type="Gene3D" id="3.90.70.10">
    <property type="entry name" value="Cysteine proteinases"/>
    <property type="match status" value="1"/>
</dbReference>
<gene>
    <name evidence="5" type="ORF">EGT49_05535</name>
</gene>
<evidence type="ECO:0000313" key="5">
    <source>
        <dbReference type="EMBL" id="TGD23514.1"/>
    </source>
</evidence>
<keyword evidence="2" id="KW-0732">Signal</keyword>